<evidence type="ECO:0000259" key="2">
    <source>
        <dbReference type="PROSITE" id="PS50405"/>
    </source>
</evidence>
<dbReference type="InterPro" id="IPR036249">
    <property type="entry name" value="Thioredoxin-like_sf"/>
</dbReference>
<dbReference type="SFLD" id="SFLDS00019">
    <property type="entry name" value="Glutathione_Transferase_(cytos"/>
    <property type="match status" value="1"/>
</dbReference>
<evidence type="ECO:0000259" key="1">
    <source>
        <dbReference type="PROSITE" id="PS50404"/>
    </source>
</evidence>
<dbReference type="InterPro" id="IPR010987">
    <property type="entry name" value="Glutathione-S-Trfase_C-like"/>
</dbReference>
<feature type="domain" description="GST C-terminal" evidence="2">
    <location>
        <begin position="62"/>
        <end position="203"/>
    </location>
</feature>
<dbReference type="EMBL" id="FLYE01000002">
    <property type="protein sequence ID" value="SCA55389.1"/>
    <property type="molecule type" value="Genomic_DNA"/>
</dbReference>
<keyword evidence="3" id="KW-0808">Transferase</keyword>
<organism evidence="3 4">
    <name type="scientific">Candidatus Terasakiella magnetica</name>
    <dbReference type="NCBI Taxonomy" id="1867952"/>
    <lineage>
        <taxon>Bacteria</taxon>
        <taxon>Pseudomonadati</taxon>
        <taxon>Pseudomonadota</taxon>
        <taxon>Alphaproteobacteria</taxon>
        <taxon>Rhodospirillales</taxon>
        <taxon>Terasakiellaceae</taxon>
        <taxon>Terasakiella</taxon>
    </lineage>
</organism>
<dbReference type="AlphaFoldDB" id="A0A1C3RDP1"/>
<dbReference type="PANTHER" id="PTHR43968:SF6">
    <property type="entry name" value="GLUTATHIONE S-TRANSFERASE OMEGA"/>
    <property type="match status" value="1"/>
</dbReference>
<evidence type="ECO:0000313" key="4">
    <source>
        <dbReference type="Proteomes" id="UP000231658"/>
    </source>
</evidence>
<protein>
    <submittedName>
        <fullName evidence="3">Glutathione-S-transferase domain-containing protein</fullName>
    </submittedName>
</protein>
<dbReference type="PROSITE" id="PS50405">
    <property type="entry name" value="GST_CTER"/>
    <property type="match status" value="1"/>
</dbReference>
<dbReference type="STRING" id="1867952.MTBPR1_100030"/>
<dbReference type="GO" id="GO:0005737">
    <property type="term" value="C:cytoplasm"/>
    <property type="evidence" value="ECO:0007669"/>
    <property type="project" value="TreeGrafter"/>
</dbReference>
<dbReference type="SUPFAM" id="SSF47616">
    <property type="entry name" value="GST C-terminal domain-like"/>
    <property type="match status" value="1"/>
</dbReference>
<proteinExistence type="predicted"/>
<reference evidence="3 4" key="1">
    <citation type="submission" date="2016-07" db="EMBL/GenBank/DDBJ databases">
        <authorList>
            <person name="Lefevre C.T."/>
        </authorList>
    </citation>
    <scope>NUCLEOTIDE SEQUENCE [LARGE SCALE GENOMIC DNA]</scope>
    <source>
        <strain evidence="3">PR1</strain>
    </source>
</reference>
<dbReference type="InterPro" id="IPR050983">
    <property type="entry name" value="GST_Omega/HSP26"/>
</dbReference>
<dbReference type="CDD" id="cd03060">
    <property type="entry name" value="GST_N_Omega_like"/>
    <property type="match status" value="1"/>
</dbReference>
<dbReference type="RefSeq" id="WP_069186109.1">
    <property type="nucleotide sequence ID" value="NZ_FLYE01000002.1"/>
</dbReference>
<dbReference type="PROSITE" id="PS51354">
    <property type="entry name" value="GLUTAREDOXIN_2"/>
    <property type="match status" value="1"/>
</dbReference>
<dbReference type="Pfam" id="PF13417">
    <property type="entry name" value="GST_N_3"/>
    <property type="match status" value="1"/>
</dbReference>
<dbReference type="InterPro" id="IPR004045">
    <property type="entry name" value="Glutathione_S-Trfase_N"/>
</dbReference>
<gene>
    <name evidence="3" type="ORF">MTBPR1_100030</name>
</gene>
<sequence length="212" mass="24381">MTGPVLYSFRRCPYAMRARLAIYASGVSVELREVVLRDKPAQMLQASPKGTVPVLVLPDGQVIEESLEIMQWALAQNDPEGWLKGDEGEVLGLITRNDQEFKSYLDRYKYSAGYEDMDPIEQRNRALPILQDLNQRLDATAYLCGEAPSLADYAIFPFIRQFAHVDLDWFCTTEFNALQNWFETLKNGVLFKAIMKKYPQWKAGDEKLIFRK</sequence>
<dbReference type="GO" id="GO:0016740">
    <property type="term" value="F:transferase activity"/>
    <property type="evidence" value="ECO:0007669"/>
    <property type="project" value="UniProtKB-KW"/>
</dbReference>
<accession>A0A1C3RDP1</accession>
<dbReference type="CDD" id="cd03196">
    <property type="entry name" value="GST_C_5"/>
    <property type="match status" value="1"/>
</dbReference>
<dbReference type="SUPFAM" id="SSF52833">
    <property type="entry name" value="Thioredoxin-like"/>
    <property type="match status" value="1"/>
</dbReference>
<dbReference type="PROSITE" id="PS50404">
    <property type="entry name" value="GST_NTER"/>
    <property type="match status" value="1"/>
</dbReference>
<dbReference type="Proteomes" id="UP000231658">
    <property type="component" value="Unassembled WGS sequence"/>
</dbReference>
<feature type="domain" description="GST N-terminal" evidence="1">
    <location>
        <begin position="2"/>
        <end position="81"/>
    </location>
</feature>
<dbReference type="Gene3D" id="1.20.1050.10">
    <property type="match status" value="1"/>
</dbReference>
<dbReference type="InterPro" id="IPR036282">
    <property type="entry name" value="Glutathione-S-Trfase_C_sf"/>
</dbReference>
<dbReference type="InterPro" id="IPR040079">
    <property type="entry name" value="Glutathione_S-Trfase"/>
</dbReference>
<dbReference type="Gene3D" id="3.40.30.10">
    <property type="entry name" value="Glutaredoxin"/>
    <property type="match status" value="1"/>
</dbReference>
<evidence type="ECO:0000313" key="3">
    <source>
        <dbReference type="EMBL" id="SCA55389.1"/>
    </source>
</evidence>
<keyword evidence="4" id="KW-1185">Reference proteome</keyword>
<name>A0A1C3RDP1_9PROT</name>
<dbReference type="Pfam" id="PF13410">
    <property type="entry name" value="GST_C_2"/>
    <property type="match status" value="1"/>
</dbReference>
<dbReference type="PANTHER" id="PTHR43968">
    <property type="match status" value="1"/>
</dbReference>